<dbReference type="EMBL" id="JANUGP010000004">
    <property type="protein sequence ID" value="MCS0601071.1"/>
    <property type="molecule type" value="Genomic_DNA"/>
</dbReference>
<comment type="caution">
    <text evidence="1">The sequence shown here is derived from an EMBL/GenBank/DDBJ whole genome shotgun (WGS) entry which is preliminary data.</text>
</comment>
<dbReference type="InterPro" id="IPR013324">
    <property type="entry name" value="RNA_pol_sigma_r3/r4-like"/>
</dbReference>
<proteinExistence type="predicted"/>
<dbReference type="InterPro" id="IPR036388">
    <property type="entry name" value="WH-like_DNA-bd_sf"/>
</dbReference>
<protein>
    <submittedName>
        <fullName evidence="1">Uncharacterized protein</fullName>
    </submittedName>
</protein>
<dbReference type="Gene3D" id="1.10.10.10">
    <property type="entry name" value="Winged helix-like DNA-binding domain superfamily/Winged helix DNA-binding domain"/>
    <property type="match status" value="1"/>
</dbReference>
<organism evidence="1 2">
    <name type="scientific">Streptomyces pyxinicus</name>
    <dbReference type="NCBI Taxonomy" id="2970331"/>
    <lineage>
        <taxon>Bacteria</taxon>
        <taxon>Bacillati</taxon>
        <taxon>Actinomycetota</taxon>
        <taxon>Actinomycetes</taxon>
        <taxon>Kitasatosporales</taxon>
        <taxon>Streptomycetaceae</taxon>
        <taxon>Streptomyces</taxon>
    </lineage>
</organism>
<dbReference type="Proteomes" id="UP001205612">
    <property type="component" value="Unassembled WGS sequence"/>
</dbReference>
<gene>
    <name evidence="1" type="ORF">NX794_07480</name>
</gene>
<accession>A0ABT2AXV0</accession>
<reference evidence="1 2" key="1">
    <citation type="submission" date="2022-08" db="EMBL/GenBank/DDBJ databases">
        <authorList>
            <person name="Somphong A."/>
            <person name="Phongsopitanun W."/>
        </authorList>
    </citation>
    <scope>NUCLEOTIDE SEQUENCE [LARGE SCALE GENOMIC DNA]</scope>
    <source>
        <strain evidence="1 2">LP11</strain>
    </source>
</reference>
<evidence type="ECO:0000313" key="2">
    <source>
        <dbReference type="Proteomes" id="UP001205612"/>
    </source>
</evidence>
<dbReference type="RefSeq" id="WP_258777439.1">
    <property type="nucleotide sequence ID" value="NZ_JANUGP010000004.1"/>
</dbReference>
<keyword evidence="2" id="KW-1185">Reference proteome</keyword>
<dbReference type="SUPFAM" id="SSF88659">
    <property type="entry name" value="Sigma3 and sigma4 domains of RNA polymerase sigma factors"/>
    <property type="match status" value="1"/>
</dbReference>
<sequence>MANYQRADVERVLPYLFDDEAAYGIKAEVYVEDGMPKGYSDPSKGNSVFASLADVRRAWQQADLSLVERQAVFMRYVLDDQLQVIASLYDVKASTAMRRHERGVGKLTAWLNGERYVDGYDCLPEQEAA</sequence>
<name>A0ABT2AXV0_9ACTN</name>
<evidence type="ECO:0000313" key="1">
    <source>
        <dbReference type="EMBL" id="MCS0601071.1"/>
    </source>
</evidence>